<feature type="domain" description="TadE-like" evidence="2">
    <location>
        <begin position="37"/>
        <end position="75"/>
    </location>
</feature>
<evidence type="ECO:0000259" key="2">
    <source>
        <dbReference type="Pfam" id="PF07811"/>
    </source>
</evidence>
<keyword evidence="1" id="KW-0472">Membrane</keyword>
<keyword evidence="1" id="KW-0812">Transmembrane</keyword>
<gene>
    <name evidence="3" type="ORF">WMO39_08555</name>
</gene>
<evidence type="ECO:0000256" key="1">
    <source>
        <dbReference type="SAM" id="Phobius"/>
    </source>
</evidence>
<organism evidence="3 4">
    <name type="scientific">Ruminococcoides intestinale</name>
    <dbReference type="NCBI Taxonomy" id="3133162"/>
    <lineage>
        <taxon>Bacteria</taxon>
        <taxon>Bacillati</taxon>
        <taxon>Bacillota</taxon>
        <taxon>Clostridia</taxon>
        <taxon>Eubacteriales</taxon>
        <taxon>Oscillospiraceae</taxon>
        <taxon>Ruminococcoides</taxon>
    </lineage>
</organism>
<proteinExistence type="predicted"/>
<sequence>MTVVNSIPLCTYAKFFERTIKMTGKNSICSKLNSENGTVIIEATFVFPIMFIILFFLIYMGNAFYMKAQVESVVEQKAIQGAAYCADPILETMKETGKFPSLSALETKPYRYIFGGMNDVESKISNEVEEALTGKTSTFFTNMSPKITTAKSDIAKYNNYVVYSTFSVEVKYTIKFPISFLGESTPPMLVITSRAEAPVDDTAEFIRNTDMVIDVFSKSKVAQKISDVFGKINDFISGFAKK</sequence>
<comment type="caution">
    <text evidence="3">The sequence shown here is derived from an EMBL/GenBank/DDBJ whole genome shotgun (WGS) entry which is preliminary data.</text>
</comment>
<dbReference type="Proteomes" id="UP001490816">
    <property type="component" value="Unassembled WGS sequence"/>
</dbReference>
<keyword evidence="1" id="KW-1133">Transmembrane helix</keyword>
<keyword evidence="4" id="KW-1185">Reference proteome</keyword>
<protein>
    <submittedName>
        <fullName evidence="3">TadE family protein</fullName>
    </submittedName>
</protein>
<dbReference type="EMBL" id="JBBMEZ010000023">
    <property type="protein sequence ID" value="MEQ2470370.1"/>
    <property type="molecule type" value="Genomic_DNA"/>
</dbReference>
<evidence type="ECO:0000313" key="3">
    <source>
        <dbReference type="EMBL" id="MEQ2470370.1"/>
    </source>
</evidence>
<feature type="transmembrane region" description="Helical" evidence="1">
    <location>
        <begin position="39"/>
        <end position="59"/>
    </location>
</feature>
<dbReference type="Pfam" id="PF07811">
    <property type="entry name" value="TadE"/>
    <property type="match status" value="1"/>
</dbReference>
<accession>A0ABV1FAF9</accession>
<dbReference type="InterPro" id="IPR012495">
    <property type="entry name" value="TadE-like_dom"/>
</dbReference>
<evidence type="ECO:0000313" key="4">
    <source>
        <dbReference type="Proteomes" id="UP001490816"/>
    </source>
</evidence>
<name>A0ABV1FAF9_9FIRM</name>
<reference evidence="3 4" key="1">
    <citation type="submission" date="2024-03" db="EMBL/GenBank/DDBJ databases">
        <title>Human intestinal bacterial collection.</title>
        <authorList>
            <person name="Pauvert C."/>
            <person name="Hitch T.C.A."/>
            <person name="Clavel T."/>
        </authorList>
    </citation>
    <scope>NUCLEOTIDE SEQUENCE [LARGE SCALE GENOMIC DNA]</scope>
    <source>
        <strain evidence="3 4">CLA-JM-H38</strain>
    </source>
</reference>